<dbReference type="EMBL" id="JACEGQ020000013">
    <property type="protein sequence ID" value="KAH8490965.1"/>
    <property type="molecule type" value="Genomic_DNA"/>
</dbReference>
<sequence length="81" mass="9156">MAGHGENAADNIVADAINEVDYHADGNEYIDSDDNGNEADEEKYDNEENEENDGGDYYAQDEEEIEVERFIDESSEDVEIF</sequence>
<protein>
    <submittedName>
        <fullName evidence="2">Uncharacterized protein</fullName>
    </submittedName>
</protein>
<accession>A0A8T2XBM0</accession>
<evidence type="ECO:0000313" key="3">
    <source>
        <dbReference type="Proteomes" id="UP000807159"/>
    </source>
</evidence>
<reference evidence="2" key="1">
    <citation type="journal article" date="2021" name="J. Hered.">
        <title>Genome Assembly of Salicaceae Populus deltoides (Eastern Cottonwood) I-69 Based on Nanopore Sequencing and Hi-C Technologies.</title>
        <authorList>
            <person name="Bai S."/>
            <person name="Wu H."/>
            <person name="Zhang J."/>
            <person name="Pan Z."/>
            <person name="Zhao W."/>
            <person name="Li Z."/>
            <person name="Tong C."/>
        </authorList>
    </citation>
    <scope>NUCLEOTIDE SEQUENCE</scope>
    <source>
        <tissue evidence="2">Leaf</tissue>
    </source>
</reference>
<dbReference type="Proteomes" id="UP000807159">
    <property type="component" value="Chromosome 13"/>
</dbReference>
<keyword evidence="3" id="KW-1185">Reference proteome</keyword>
<proteinExistence type="predicted"/>
<name>A0A8T2XBM0_POPDE</name>
<feature type="compositionally biased region" description="Acidic residues" evidence="1">
    <location>
        <begin position="28"/>
        <end position="66"/>
    </location>
</feature>
<comment type="caution">
    <text evidence="2">The sequence shown here is derived from an EMBL/GenBank/DDBJ whole genome shotgun (WGS) entry which is preliminary data.</text>
</comment>
<evidence type="ECO:0000313" key="2">
    <source>
        <dbReference type="EMBL" id="KAH8490965.1"/>
    </source>
</evidence>
<organism evidence="2 3">
    <name type="scientific">Populus deltoides</name>
    <name type="common">Eastern poplar</name>
    <name type="synonym">Eastern cottonwood</name>
    <dbReference type="NCBI Taxonomy" id="3696"/>
    <lineage>
        <taxon>Eukaryota</taxon>
        <taxon>Viridiplantae</taxon>
        <taxon>Streptophyta</taxon>
        <taxon>Embryophyta</taxon>
        <taxon>Tracheophyta</taxon>
        <taxon>Spermatophyta</taxon>
        <taxon>Magnoliopsida</taxon>
        <taxon>eudicotyledons</taxon>
        <taxon>Gunneridae</taxon>
        <taxon>Pentapetalae</taxon>
        <taxon>rosids</taxon>
        <taxon>fabids</taxon>
        <taxon>Malpighiales</taxon>
        <taxon>Salicaceae</taxon>
        <taxon>Saliceae</taxon>
        <taxon>Populus</taxon>
    </lineage>
</organism>
<dbReference type="AlphaFoldDB" id="A0A8T2XBM0"/>
<gene>
    <name evidence="2" type="ORF">H0E87_023192</name>
</gene>
<evidence type="ECO:0000256" key="1">
    <source>
        <dbReference type="SAM" id="MobiDB-lite"/>
    </source>
</evidence>
<feature type="region of interest" description="Disordered" evidence="1">
    <location>
        <begin position="23"/>
        <end position="81"/>
    </location>
</feature>